<evidence type="ECO:0000313" key="1">
    <source>
        <dbReference type="EMBL" id="MBF4768868.1"/>
    </source>
</evidence>
<organism evidence="1 2">
    <name type="scientific">Nocardioides agariphilus</name>
    <dbReference type="NCBI Taxonomy" id="433664"/>
    <lineage>
        <taxon>Bacteria</taxon>
        <taxon>Bacillati</taxon>
        <taxon>Actinomycetota</taxon>
        <taxon>Actinomycetes</taxon>
        <taxon>Propionibacteriales</taxon>
        <taxon>Nocardioidaceae</taxon>
        <taxon>Nocardioides</taxon>
    </lineage>
</organism>
<name>A0A930YJ72_9ACTN</name>
<evidence type="ECO:0000313" key="2">
    <source>
        <dbReference type="Proteomes" id="UP000660668"/>
    </source>
</evidence>
<comment type="caution">
    <text evidence="1">The sequence shown here is derived from an EMBL/GenBank/DDBJ whole genome shotgun (WGS) entry which is preliminary data.</text>
</comment>
<accession>A0A930YJ72</accession>
<sequence length="242" mass="25433">MGLFDLLRPGRSESTHTASALEAARAGVPDDGAMSRVVQMLMDAGLDGRGPLRPATAMADSARRRTSDPEAAIERIVRLHFIGGVVGGFVTGLGGFVTMPVALPVNVAEFYVQATRMVGGIAHLRGYDVDERHVRTAVLLTLVGSRADEVLAKAGMATGGGALTKLALGKLSPAALMVVNKAVGFRLMRGVFERVFSRLGRALPFFGGVVGAVVDGWMMKRIAEHALAEFPPRTGDRPGGAQ</sequence>
<dbReference type="RefSeq" id="WP_194697021.1">
    <property type="nucleotide sequence ID" value="NZ_JADKPO010000018.1"/>
</dbReference>
<gene>
    <name evidence="1" type="ORF">ISU10_13965</name>
</gene>
<dbReference type="AlphaFoldDB" id="A0A930YJ72"/>
<dbReference type="Proteomes" id="UP000660668">
    <property type="component" value="Unassembled WGS sequence"/>
</dbReference>
<protein>
    <submittedName>
        <fullName evidence="1">EcsC family protein</fullName>
    </submittedName>
</protein>
<proteinExistence type="predicted"/>
<keyword evidence="2" id="KW-1185">Reference proteome</keyword>
<dbReference type="EMBL" id="JADKPO010000018">
    <property type="protein sequence ID" value="MBF4768868.1"/>
    <property type="molecule type" value="Genomic_DNA"/>
</dbReference>
<reference evidence="1" key="1">
    <citation type="submission" date="2020-11" db="EMBL/GenBank/DDBJ databases">
        <title>Nocardioides cynanchi sp. nov., isolated from soil of rhizosphere of Cynanchum wilfordii.</title>
        <authorList>
            <person name="Lee J.-S."/>
            <person name="Suh M.K."/>
            <person name="Kim J.-S."/>
        </authorList>
    </citation>
    <scope>NUCLEOTIDE SEQUENCE</scope>
    <source>
        <strain evidence="1">KCTC 19276</strain>
    </source>
</reference>